<protein>
    <submittedName>
        <fullName evidence="5">Glutathione-dependent formaldehyde-activating enzyme/centromere protein V</fullName>
    </submittedName>
</protein>
<dbReference type="Proteomes" id="UP000030104">
    <property type="component" value="Unassembled WGS sequence"/>
</dbReference>
<dbReference type="STRING" id="40296.A0A0A2KRN2"/>
<dbReference type="EMBL" id="JQGA01001136">
    <property type="protein sequence ID" value="KGO69556.1"/>
    <property type="molecule type" value="Genomic_DNA"/>
</dbReference>
<evidence type="ECO:0000256" key="2">
    <source>
        <dbReference type="ARBA" id="ARBA00022723"/>
    </source>
</evidence>
<evidence type="ECO:0000313" key="5">
    <source>
        <dbReference type="EMBL" id="KGO69556.1"/>
    </source>
</evidence>
<dbReference type="SUPFAM" id="SSF51316">
    <property type="entry name" value="Mss4-like"/>
    <property type="match status" value="1"/>
</dbReference>
<dbReference type="GO" id="GO:0016846">
    <property type="term" value="F:carbon-sulfur lyase activity"/>
    <property type="evidence" value="ECO:0007669"/>
    <property type="project" value="InterPro"/>
</dbReference>
<dbReference type="GO" id="GO:0046872">
    <property type="term" value="F:metal ion binding"/>
    <property type="evidence" value="ECO:0007669"/>
    <property type="project" value="UniProtKB-KW"/>
</dbReference>
<dbReference type="Pfam" id="PF04828">
    <property type="entry name" value="GFA"/>
    <property type="match status" value="1"/>
</dbReference>
<reference evidence="5 6" key="1">
    <citation type="journal article" date="2015" name="Mol. Plant Microbe Interact.">
        <title>Genome, transcriptome, and functional analyses of Penicillium expansum provide new insights into secondary metabolism and pathogenicity.</title>
        <authorList>
            <person name="Ballester A.R."/>
            <person name="Marcet-Houben M."/>
            <person name="Levin E."/>
            <person name="Sela N."/>
            <person name="Selma-Lazaro C."/>
            <person name="Carmona L."/>
            <person name="Wisniewski M."/>
            <person name="Droby S."/>
            <person name="Gonzalez-Candelas L."/>
            <person name="Gabaldon T."/>
        </authorList>
    </citation>
    <scope>NUCLEOTIDE SEQUENCE [LARGE SCALE GENOMIC DNA]</scope>
    <source>
        <strain evidence="5 6">PHI-1</strain>
    </source>
</reference>
<evidence type="ECO:0000259" key="4">
    <source>
        <dbReference type="Pfam" id="PF04828"/>
    </source>
</evidence>
<evidence type="ECO:0000256" key="3">
    <source>
        <dbReference type="ARBA" id="ARBA00022833"/>
    </source>
</evidence>
<feature type="domain" description="CENP-V/GFA" evidence="4">
    <location>
        <begin position="7"/>
        <end position="48"/>
    </location>
</feature>
<dbReference type="Gene3D" id="3.90.1590.10">
    <property type="entry name" value="glutathione-dependent formaldehyde- activating enzyme (gfa)"/>
    <property type="match status" value="1"/>
</dbReference>
<evidence type="ECO:0000256" key="1">
    <source>
        <dbReference type="ARBA" id="ARBA00005495"/>
    </source>
</evidence>
<dbReference type="InterPro" id="IPR006913">
    <property type="entry name" value="CENP-V/GFA"/>
</dbReference>
<comment type="caution">
    <text evidence="5">The sequence shown here is derived from an EMBL/GenBank/DDBJ whole genome shotgun (WGS) entry which is preliminary data.</text>
</comment>
<organism evidence="5 6">
    <name type="scientific">Penicillium italicum</name>
    <name type="common">Blue mold</name>
    <dbReference type="NCBI Taxonomy" id="40296"/>
    <lineage>
        <taxon>Eukaryota</taxon>
        <taxon>Fungi</taxon>
        <taxon>Dikarya</taxon>
        <taxon>Ascomycota</taxon>
        <taxon>Pezizomycotina</taxon>
        <taxon>Eurotiomycetes</taxon>
        <taxon>Eurotiomycetidae</taxon>
        <taxon>Eurotiales</taxon>
        <taxon>Aspergillaceae</taxon>
        <taxon>Penicillium</taxon>
    </lineage>
</organism>
<dbReference type="OrthoDB" id="5422068at2759"/>
<keyword evidence="2" id="KW-0479">Metal-binding</keyword>
<proteinExistence type="inferred from homology"/>
<dbReference type="AlphaFoldDB" id="A0A0A2KRN2"/>
<evidence type="ECO:0000313" key="6">
    <source>
        <dbReference type="Proteomes" id="UP000030104"/>
    </source>
</evidence>
<name>A0A0A2KRN2_PENIT</name>
<dbReference type="PhylomeDB" id="A0A0A2KRN2"/>
<keyword evidence="6" id="KW-1185">Reference proteome</keyword>
<accession>A0A0A2KRN2</accession>
<keyword evidence="3" id="KW-0862">Zinc</keyword>
<sequence length="67" mass="7459">MADSKTPTAGCHCQTIYFTITIPANALLLKVHICHCSVCRYTHGTPCISHAPLLRGVCRMILFSRWV</sequence>
<comment type="similarity">
    <text evidence="1">Belongs to the Gfa family.</text>
</comment>
<dbReference type="InterPro" id="IPR011057">
    <property type="entry name" value="Mss4-like_sf"/>
</dbReference>
<dbReference type="HOGENOM" id="CLU_2813199_0_0_1"/>
<gene>
    <name evidence="5" type="ORF">PITC_000540</name>
</gene>